<evidence type="ECO:0000256" key="1">
    <source>
        <dbReference type="SAM" id="Phobius"/>
    </source>
</evidence>
<evidence type="ECO:0000259" key="2">
    <source>
        <dbReference type="Pfam" id="PF13559"/>
    </source>
</evidence>
<dbReference type="Pfam" id="PF13559">
    <property type="entry name" value="DUF4129"/>
    <property type="match status" value="1"/>
</dbReference>
<proteinExistence type="predicted"/>
<organism evidence="4">
    <name type="scientific">Ignisphaera aggregans</name>
    <dbReference type="NCBI Taxonomy" id="334771"/>
    <lineage>
        <taxon>Archaea</taxon>
        <taxon>Thermoproteota</taxon>
        <taxon>Thermoprotei</taxon>
        <taxon>Desulfurococcales</taxon>
        <taxon>Desulfurococcaceae</taxon>
        <taxon>Ignisphaera</taxon>
    </lineage>
</organism>
<keyword evidence="1" id="KW-1133">Transmembrane helix</keyword>
<accession>A0A7C4JKM6</accession>
<feature type="transmembrane region" description="Helical" evidence="1">
    <location>
        <begin position="265"/>
        <end position="286"/>
    </location>
</feature>
<keyword evidence="1" id="KW-0812">Transmembrane</keyword>
<sequence length="396" mass="43408">MKTVALVALLILFLTPTVASSENDRHTPGFPAILANELFDDLVLDSRLLNILRGVAESAIAGKLTDEELANAMIRVLNSDASEKDIVASLNVLSKFHSLSKVGNPISPDTLYELIRNTKDEKLFNDLRALFEKYAAGLATSQDIESLINKIKTDYASAGTNLVDLLVATETSQLIGRSIGYSDVGSLVNQATEILLRGKFSNLELEAIDEVTKFLETLNPISTATEGLDLFIPNLGDVGWVTPGAPSIGLLPVFSVGFPRVDLSLIAYVAIPVAIVLLCIFLVKVIRISGKLSKALSRLAYLRGSPVPNMLTNLAGLRIAIRNYWVAVKFLESRYGIARCPWETHWEYLSRISIDRKKAFEGLTQTYELAKYAQDESKDLDEKSESYLKELIGGGQ</sequence>
<feature type="domain" description="Protein-glutamine gamma-glutamyltransferase-like C-terminal" evidence="2">
    <location>
        <begin position="327"/>
        <end position="376"/>
    </location>
</feature>
<evidence type="ECO:0000313" key="3">
    <source>
        <dbReference type="EMBL" id="HGQ36838.1"/>
    </source>
</evidence>
<keyword evidence="1" id="KW-0472">Membrane</keyword>
<dbReference type="EMBL" id="DTCK01000049">
    <property type="protein sequence ID" value="HGQ36838.1"/>
    <property type="molecule type" value="Genomic_DNA"/>
</dbReference>
<name>A0A7C4JKM6_9CREN</name>
<dbReference type="InterPro" id="IPR025403">
    <property type="entry name" value="TgpA-like_C"/>
</dbReference>
<gene>
    <name evidence="4" type="ORF">ENU08_08695</name>
    <name evidence="3" type="ORF">ENU41_09240</name>
</gene>
<protein>
    <submittedName>
        <fullName evidence="4">DUF4129 domain-containing protein</fullName>
    </submittedName>
</protein>
<reference evidence="4" key="1">
    <citation type="journal article" date="2020" name="mSystems">
        <title>Genome- and Community-Level Interaction Insights into Carbon Utilization and Element Cycling Functions of Hydrothermarchaeota in Hydrothermal Sediment.</title>
        <authorList>
            <person name="Zhou Z."/>
            <person name="Liu Y."/>
            <person name="Xu W."/>
            <person name="Pan J."/>
            <person name="Luo Z.H."/>
            <person name="Li M."/>
        </authorList>
    </citation>
    <scope>NUCLEOTIDE SEQUENCE [LARGE SCALE GENOMIC DNA]</scope>
    <source>
        <strain evidence="4">SpSt-637</strain>
        <strain evidence="3">SpSt-667</strain>
    </source>
</reference>
<dbReference type="AlphaFoldDB" id="A0A7C4JKM6"/>
<dbReference type="EMBL" id="DTBD01000086">
    <property type="protein sequence ID" value="HGQ65304.1"/>
    <property type="molecule type" value="Genomic_DNA"/>
</dbReference>
<comment type="caution">
    <text evidence="4">The sequence shown here is derived from an EMBL/GenBank/DDBJ whole genome shotgun (WGS) entry which is preliminary data.</text>
</comment>
<evidence type="ECO:0000313" key="4">
    <source>
        <dbReference type="EMBL" id="HGQ65304.1"/>
    </source>
</evidence>